<dbReference type="PANTHER" id="PTHR46383:SF1">
    <property type="entry name" value="ASPARTATE AMINOTRANSFERASE"/>
    <property type="match status" value="1"/>
</dbReference>
<evidence type="ECO:0000256" key="5">
    <source>
        <dbReference type="ARBA" id="ARBA00022898"/>
    </source>
</evidence>
<evidence type="ECO:0000256" key="1">
    <source>
        <dbReference type="ARBA" id="ARBA00001933"/>
    </source>
</evidence>
<comment type="cofactor">
    <cofactor evidence="1">
        <name>pyridoxal 5'-phosphate</name>
        <dbReference type="ChEBI" id="CHEBI:597326"/>
    </cofactor>
</comment>
<evidence type="ECO:0000256" key="3">
    <source>
        <dbReference type="ARBA" id="ARBA00022576"/>
    </source>
</evidence>
<organism evidence="7 8">
    <name type="scientific">Lentzea guizhouensis</name>
    <dbReference type="NCBI Taxonomy" id="1586287"/>
    <lineage>
        <taxon>Bacteria</taxon>
        <taxon>Bacillati</taxon>
        <taxon>Actinomycetota</taxon>
        <taxon>Actinomycetes</taxon>
        <taxon>Pseudonocardiales</taxon>
        <taxon>Pseudonocardiaceae</taxon>
        <taxon>Lentzea</taxon>
    </lineage>
</organism>
<dbReference type="OrthoDB" id="2192472at2"/>
<protein>
    <submittedName>
        <fullName evidence="7">Aminotransferase</fullName>
    </submittedName>
</protein>
<gene>
    <name evidence="7" type="ORF">BBK82_32770</name>
</gene>
<comment type="similarity">
    <text evidence="2">Belongs to the class-I pyridoxal-phosphate-dependent aminotransferase family.</text>
</comment>
<evidence type="ECO:0000256" key="2">
    <source>
        <dbReference type="ARBA" id="ARBA00007441"/>
    </source>
</evidence>
<dbReference type="CDD" id="cd00609">
    <property type="entry name" value="AAT_like"/>
    <property type="match status" value="1"/>
</dbReference>
<evidence type="ECO:0000313" key="7">
    <source>
        <dbReference type="EMBL" id="ANZ40102.1"/>
    </source>
</evidence>
<dbReference type="InterPro" id="IPR015421">
    <property type="entry name" value="PyrdxlP-dep_Trfase_major"/>
</dbReference>
<dbReference type="SUPFAM" id="SSF53383">
    <property type="entry name" value="PLP-dependent transferases"/>
    <property type="match status" value="1"/>
</dbReference>
<dbReference type="Gene3D" id="3.90.1150.10">
    <property type="entry name" value="Aspartate Aminotransferase, domain 1"/>
    <property type="match status" value="1"/>
</dbReference>
<dbReference type="Gene3D" id="3.40.640.10">
    <property type="entry name" value="Type I PLP-dependent aspartate aminotransferase-like (Major domain)"/>
    <property type="match status" value="1"/>
</dbReference>
<reference evidence="7 8" key="1">
    <citation type="submission" date="2016-07" db="EMBL/GenBank/DDBJ databases">
        <title>Complete genome sequence of the Lentzea guizhouensis DHS C013.</title>
        <authorList>
            <person name="Cao C."/>
        </authorList>
    </citation>
    <scope>NUCLEOTIDE SEQUENCE [LARGE SCALE GENOMIC DNA]</scope>
    <source>
        <strain evidence="7 8">DHS C013</strain>
    </source>
</reference>
<dbReference type="InterPro" id="IPR015422">
    <property type="entry name" value="PyrdxlP-dep_Trfase_small"/>
</dbReference>
<evidence type="ECO:0000259" key="6">
    <source>
        <dbReference type="Pfam" id="PF00155"/>
    </source>
</evidence>
<feature type="domain" description="Aminotransferase class I/classII large" evidence="6">
    <location>
        <begin position="24"/>
        <end position="363"/>
    </location>
</feature>
<dbReference type="STRING" id="1586287.BBK82_32770"/>
<dbReference type="RefSeq" id="WP_065918443.1">
    <property type="nucleotide sequence ID" value="NZ_CP016793.1"/>
</dbReference>
<dbReference type="AlphaFoldDB" id="A0A1B2HQY9"/>
<dbReference type="GO" id="GO:0030170">
    <property type="term" value="F:pyridoxal phosphate binding"/>
    <property type="evidence" value="ECO:0007669"/>
    <property type="project" value="InterPro"/>
</dbReference>
<name>A0A1B2HQY9_9PSEU</name>
<dbReference type="Proteomes" id="UP000093053">
    <property type="component" value="Chromosome"/>
</dbReference>
<proteinExistence type="inferred from homology"/>
<keyword evidence="5" id="KW-0663">Pyridoxal phosphate</keyword>
<dbReference type="EMBL" id="CP016793">
    <property type="protein sequence ID" value="ANZ40102.1"/>
    <property type="molecule type" value="Genomic_DNA"/>
</dbReference>
<accession>A0A1B2HQY9</accession>
<keyword evidence="4 7" id="KW-0808">Transferase</keyword>
<dbReference type="InterPro" id="IPR015424">
    <property type="entry name" value="PyrdxlP-dep_Trfase"/>
</dbReference>
<keyword evidence="3 7" id="KW-0032">Aminotransferase</keyword>
<dbReference type="PANTHER" id="PTHR46383">
    <property type="entry name" value="ASPARTATE AMINOTRANSFERASE"/>
    <property type="match status" value="1"/>
</dbReference>
<evidence type="ECO:0000313" key="8">
    <source>
        <dbReference type="Proteomes" id="UP000093053"/>
    </source>
</evidence>
<sequence length="404" mass="42500">MIPHSATLAVNEKINARRAAGRPVLHLGFGEAGLPVLPAVADALTAAAAENGYGPVAGSQRAREAAAGYLTRRDLPTDPGQIVFAPGSKPLLYAVLTALPGDVVLPVPSWVSYAAQAQLAGKRVIGVPVPVQSGGVPDPDLLEPALREARASGADPRVLVVTLPDNPTGTCGSADLVHRVCELADRHGLTILSDEIYRDLTFDPARHVSPARFLPERTVVTGGPSKSMALGGWRIGFARIADAGLRQDVTGIAGAVWSSLAAPMQAAAAHVLDEPQEVRDHLGASRRLHAAVLRATHEIFTAAGARCRAPEAGFYLYPDLEPLGLAEKTGVELSGRLLDEHDIGVLAGEHFGDDPAALRFRVATSLLYGSTVDERWEALRSADPVRLPWIAASLDQLRTALAAL</sequence>
<dbReference type="InterPro" id="IPR050596">
    <property type="entry name" value="AspAT/PAT-like"/>
</dbReference>
<keyword evidence="8" id="KW-1185">Reference proteome</keyword>
<dbReference type="InterPro" id="IPR004839">
    <property type="entry name" value="Aminotransferase_I/II_large"/>
</dbReference>
<dbReference type="KEGG" id="led:BBK82_32770"/>
<dbReference type="Pfam" id="PF00155">
    <property type="entry name" value="Aminotran_1_2"/>
    <property type="match status" value="1"/>
</dbReference>
<dbReference type="GO" id="GO:0008483">
    <property type="term" value="F:transaminase activity"/>
    <property type="evidence" value="ECO:0007669"/>
    <property type="project" value="UniProtKB-KW"/>
</dbReference>
<evidence type="ECO:0000256" key="4">
    <source>
        <dbReference type="ARBA" id="ARBA00022679"/>
    </source>
</evidence>
<dbReference type="GO" id="GO:0006520">
    <property type="term" value="P:amino acid metabolic process"/>
    <property type="evidence" value="ECO:0007669"/>
    <property type="project" value="InterPro"/>
</dbReference>